<keyword evidence="1" id="KW-1133">Transmembrane helix</keyword>
<dbReference type="EMBL" id="MUYA01000007">
    <property type="protein sequence ID" value="OOR99263.1"/>
    <property type="molecule type" value="Genomic_DNA"/>
</dbReference>
<keyword evidence="1" id="KW-0812">Transmembrane</keyword>
<keyword evidence="1" id="KW-0472">Membrane</keyword>
<gene>
    <name evidence="2" type="ORF">B0187_05765</name>
</gene>
<name>A0A1T0ASF6_9PAST</name>
<feature type="transmembrane region" description="Helical" evidence="1">
    <location>
        <begin position="42"/>
        <end position="63"/>
    </location>
</feature>
<dbReference type="Proteomes" id="UP000190867">
    <property type="component" value="Unassembled WGS sequence"/>
</dbReference>
<evidence type="ECO:0000313" key="2">
    <source>
        <dbReference type="EMBL" id="OOR99263.1"/>
    </source>
</evidence>
<dbReference type="STRING" id="734.B0187_05765"/>
<reference evidence="2 3" key="1">
    <citation type="submission" date="2017-02" db="EMBL/GenBank/DDBJ databases">
        <title>Draft genome sequence of Haemophilus paracuniculus CCUG 43573 type strain.</title>
        <authorList>
            <person name="Engstrom-Jakobsson H."/>
            <person name="Salva-Serra F."/>
            <person name="Thorell K."/>
            <person name="Gonzales-Siles L."/>
            <person name="Karlsson R."/>
            <person name="Boulund F."/>
            <person name="Engstrand L."/>
            <person name="Kristiansson E."/>
            <person name="Moore E."/>
        </authorList>
    </citation>
    <scope>NUCLEOTIDE SEQUENCE [LARGE SCALE GENOMIC DNA]</scope>
    <source>
        <strain evidence="2 3">CCUG 43573</strain>
    </source>
</reference>
<protein>
    <submittedName>
        <fullName evidence="2">Uncharacterized protein</fullName>
    </submittedName>
</protein>
<accession>A0A1T0ASF6</accession>
<evidence type="ECO:0000313" key="3">
    <source>
        <dbReference type="Proteomes" id="UP000190867"/>
    </source>
</evidence>
<dbReference type="AlphaFoldDB" id="A0A1T0ASF6"/>
<organism evidence="2 3">
    <name type="scientific">Haemophilus paracuniculus</name>
    <dbReference type="NCBI Taxonomy" id="734"/>
    <lineage>
        <taxon>Bacteria</taxon>
        <taxon>Pseudomonadati</taxon>
        <taxon>Pseudomonadota</taxon>
        <taxon>Gammaproteobacteria</taxon>
        <taxon>Pasteurellales</taxon>
        <taxon>Pasteurellaceae</taxon>
        <taxon>Haemophilus</taxon>
    </lineage>
</organism>
<dbReference type="OrthoDB" id="5690589at2"/>
<comment type="caution">
    <text evidence="2">The sequence shown here is derived from an EMBL/GenBank/DDBJ whole genome shotgun (WGS) entry which is preliminary data.</text>
</comment>
<dbReference type="RefSeq" id="WP_078236912.1">
    <property type="nucleotide sequence ID" value="NZ_MUYA01000007.1"/>
</dbReference>
<sequence length="77" mass="8575">MWNLLSLPNTIETIEAWAKILEDIAKVAVLAIPVVLYGDKTLLVKCGNSFLLLCVVYACLIIAKLLRNNKTQFIGEK</sequence>
<keyword evidence="3" id="KW-1185">Reference proteome</keyword>
<evidence type="ECO:0000256" key="1">
    <source>
        <dbReference type="SAM" id="Phobius"/>
    </source>
</evidence>
<proteinExistence type="predicted"/>